<dbReference type="EMBL" id="LVZK01000001">
    <property type="protein sequence ID" value="OAP86442.1"/>
    <property type="molecule type" value="Genomic_DNA"/>
</dbReference>
<dbReference type="InterPro" id="IPR000014">
    <property type="entry name" value="PAS"/>
</dbReference>
<sequence>MAKHVVPTGAVHSFGIDELFFSVTDSKGVIESSNEVFVRLSHYSHDELMASPHNIIRHPEMPGAAFKLLWDTVRKGEPFAAYVRNLAANGSEYDVFATITPLPGNRYLSVRTRPVCEDLFTTTNGLYSDVHAFEAGLKENGASRREAAASGVQKAAEMLKGLGFASYEDFQNAVLPAEVAGREALSAGFPRRPNAQGVLRDALETIEGVYNELAVWVDEQKDLADLSTELRRVADEIEGRLSNATVKPETIETISAHGPAMQPLIEPLQVWTSMQSIVASTLTRLVESLRELEKTSARTRFRVALARLHTTMLATFIAELIDSGDSSRESVEAIWMLTKALRQGLYEMEEQTAAFRRLASNTVWNIDQAISMLGIPSQVLSMWKTTAETMTLPDDVAALVPGISEGVVDYTGKILNDSASLAARCNALGEQHDSTRMKALVDRAEDMAARLAQG</sequence>
<dbReference type="AlphaFoldDB" id="A0A179B426"/>
<gene>
    <name evidence="2" type="ORF">A4H34_04670</name>
</gene>
<dbReference type="OrthoDB" id="266313at2"/>
<evidence type="ECO:0000313" key="3">
    <source>
        <dbReference type="Proteomes" id="UP000078368"/>
    </source>
</evidence>
<evidence type="ECO:0000259" key="1">
    <source>
        <dbReference type="Pfam" id="PF08447"/>
    </source>
</evidence>
<dbReference type="InterPro" id="IPR013655">
    <property type="entry name" value="PAS_fold_3"/>
</dbReference>
<reference evidence="2 3" key="1">
    <citation type="submission" date="2016-04" db="EMBL/GenBank/DDBJ databases">
        <title>Peptidophaga gingivicola gen. nov., sp. nov., isolated from human subgingival plaque.</title>
        <authorList>
            <person name="Beall C.J."/>
            <person name="Mokrzan E.M."/>
            <person name="Griffen A.L."/>
            <person name="Leys E.J."/>
        </authorList>
    </citation>
    <scope>NUCLEOTIDE SEQUENCE [LARGE SCALE GENOMIC DNA]</scope>
    <source>
        <strain evidence="2 3">BA112</strain>
    </source>
</reference>
<dbReference type="Gene3D" id="3.30.450.20">
    <property type="entry name" value="PAS domain"/>
    <property type="match status" value="1"/>
</dbReference>
<dbReference type="RefSeq" id="WP_009199383.1">
    <property type="nucleotide sequence ID" value="NZ_LVZK01000001.1"/>
</dbReference>
<name>A0A179B426_9ACTO</name>
<organism evidence="2 3">
    <name type="scientific">Peptidiphaga gingivicola</name>
    <dbReference type="NCBI Taxonomy" id="2741497"/>
    <lineage>
        <taxon>Bacteria</taxon>
        <taxon>Bacillati</taxon>
        <taxon>Actinomycetota</taxon>
        <taxon>Actinomycetes</taxon>
        <taxon>Actinomycetales</taxon>
        <taxon>Actinomycetaceae</taxon>
        <taxon>Peptidiphaga</taxon>
    </lineage>
</organism>
<evidence type="ECO:0000313" key="2">
    <source>
        <dbReference type="EMBL" id="OAP86442.1"/>
    </source>
</evidence>
<comment type="caution">
    <text evidence="2">The sequence shown here is derived from an EMBL/GenBank/DDBJ whole genome shotgun (WGS) entry which is preliminary data.</text>
</comment>
<dbReference type="STRING" id="1823756.A4H34_04670"/>
<dbReference type="CDD" id="cd00130">
    <property type="entry name" value="PAS"/>
    <property type="match status" value="1"/>
</dbReference>
<dbReference type="SUPFAM" id="SSF55785">
    <property type="entry name" value="PYP-like sensor domain (PAS domain)"/>
    <property type="match status" value="1"/>
</dbReference>
<feature type="domain" description="PAS fold-3" evidence="1">
    <location>
        <begin position="34"/>
        <end position="102"/>
    </location>
</feature>
<dbReference type="Pfam" id="PF08447">
    <property type="entry name" value="PAS_3"/>
    <property type="match status" value="1"/>
</dbReference>
<protein>
    <recommendedName>
        <fullName evidence="1">PAS fold-3 domain-containing protein</fullName>
    </recommendedName>
</protein>
<proteinExistence type="predicted"/>
<keyword evidence="3" id="KW-1185">Reference proteome</keyword>
<dbReference type="InterPro" id="IPR035965">
    <property type="entry name" value="PAS-like_dom_sf"/>
</dbReference>
<dbReference type="Proteomes" id="UP000078368">
    <property type="component" value="Unassembled WGS sequence"/>
</dbReference>
<accession>A0A179B426</accession>